<dbReference type="EMBL" id="JBHILM010000003">
    <property type="protein sequence ID" value="MFB5679961.1"/>
    <property type="molecule type" value="Genomic_DNA"/>
</dbReference>
<evidence type="ECO:0000256" key="5">
    <source>
        <dbReference type="ARBA" id="ARBA00023239"/>
    </source>
</evidence>
<dbReference type="Proteomes" id="UP001580407">
    <property type="component" value="Unassembled WGS sequence"/>
</dbReference>
<dbReference type="Gene3D" id="1.10.40.30">
    <property type="entry name" value="Fumarase/aspartase (C-terminal domain)"/>
    <property type="match status" value="1"/>
</dbReference>
<keyword evidence="3" id="KW-0055">Arginine biosynthesis</keyword>
<organism evidence="7 8">
    <name type="scientific">Paenibacillus terreus</name>
    <dbReference type="NCBI Taxonomy" id="1387834"/>
    <lineage>
        <taxon>Bacteria</taxon>
        <taxon>Bacillati</taxon>
        <taxon>Bacillota</taxon>
        <taxon>Bacilli</taxon>
        <taxon>Bacillales</taxon>
        <taxon>Paenibacillaceae</taxon>
        <taxon>Paenibacillus</taxon>
    </lineage>
</organism>
<comment type="pathway">
    <text evidence="1">Amino-acid biosynthesis; L-arginine biosynthesis; L-arginine from L-ornithine and carbamoyl phosphate: step 3/3.</text>
</comment>
<dbReference type="InterPro" id="IPR022761">
    <property type="entry name" value="Fumarate_lyase_N"/>
</dbReference>
<evidence type="ECO:0000256" key="2">
    <source>
        <dbReference type="ARBA" id="ARBA00012338"/>
    </source>
</evidence>
<comment type="caution">
    <text evidence="7">The sequence shown here is derived from an EMBL/GenBank/DDBJ whole genome shotgun (WGS) entry which is preliminary data.</text>
</comment>
<gene>
    <name evidence="7" type="ORF">ACE3NQ_03380</name>
</gene>
<dbReference type="SUPFAM" id="SSF48557">
    <property type="entry name" value="L-aspartase-like"/>
    <property type="match status" value="1"/>
</dbReference>
<evidence type="ECO:0000256" key="1">
    <source>
        <dbReference type="ARBA" id="ARBA00004941"/>
    </source>
</evidence>
<dbReference type="InterPro" id="IPR008948">
    <property type="entry name" value="L-Aspartase-like"/>
</dbReference>
<dbReference type="InterPro" id="IPR009049">
    <property type="entry name" value="Argininosuccinate_lyase"/>
</dbReference>
<feature type="domain" description="Fumarate lyase N-terminal" evidence="6">
    <location>
        <begin position="103"/>
        <end position="307"/>
    </location>
</feature>
<dbReference type="Gene3D" id="1.10.275.10">
    <property type="entry name" value="Fumarase/aspartase (N-terminal domain)"/>
    <property type="match status" value="1"/>
</dbReference>
<evidence type="ECO:0000259" key="6">
    <source>
        <dbReference type="Pfam" id="PF00206"/>
    </source>
</evidence>
<evidence type="ECO:0000256" key="4">
    <source>
        <dbReference type="ARBA" id="ARBA00022605"/>
    </source>
</evidence>
<dbReference type="GO" id="GO:0004056">
    <property type="term" value="F:argininosuccinate lyase activity"/>
    <property type="evidence" value="ECO:0007669"/>
    <property type="project" value="UniProtKB-EC"/>
</dbReference>
<protein>
    <recommendedName>
        <fullName evidence="2">argininosuccinate lyase</fullName>
        <ecNumber evidence="2">4.3.2.1</ecNumber>
    </recommendedName>
</protein>
<dbReference type="PRINTS" id="PR00145">
    <property type="entry name" value="ARGSUCLYASE"/>
</dbReference>
<name>A0ABV5B5R9_9BACL</name>
<dbReference type="EC" id="4.3.2.1" evidence="2"/>
<proteinExistence type="predicted"/>
<accession>A0ABV5B5R9</accession>
<dbReference type="PRINTS" id="PR00149">
    <property type="entry name" value="FUMRATELYASE"/>
</dbReference>
<dbReference type="InterPro" id="IPR000362">
    <property type="entry name" value="Fumarate_lyase_fam"/>
</dbReference>
<dbReference type="PANTHER" id="PTHR43814:SF1">
    <property type="entry name" value="ARGININOSUCCINATE LYASE"/>
    <property type="match status" value="1"/>
</dbReference>
<sequence>MNPINEFNRSMLTGRLLDQPNSFIHDEILNPQFRYEVNHLLPYYILIEKVITREYERMGLLGSEALQNIMFLLDQIDPETLVGSPQGNMTDILFAIECYVEQNASNPITAWHLDRSRNDVQATAQLMLARDKLLEIVESLLELSDETHKLAQEHIDVRMPGYTHYQSAQIISVGFFFTALIEQLGKIIDRLISQWGSIDECPLGSGAMSGLELQWDRKRMACMLGFERPCRHALMGVASKEYMLLIGAELSTASVTLTRFVTDFMNWGSSEYRFIDLPDHLCGISSAMPQKKNLTVLERIRGKLAHISAYYVDFVMGQQRTPYTNLVETAKEGGSNFLSMLTTMHLAIKLLTHVISNMQFNRDRMDKICNQEFFGGFSLANYLTQQFDIPYRISQIVAGKYITSMIEHDRLPADVDQRLLQELCLEFGFPTVIKEDVLARLFSADAGLSMKQSLGSTHPDQVAALLSIQERERKIQREDLRKKKEQCQTYLL</sequence>
<keyword evidence="4" id="KW-0028">Amino-acid biosynthesis</keyword>
<evidence type="ECO:0000313" key="8">
    <source>
        <dbReference type="Proteomes" id="UP001580407"/>
    </source>
</evidence>
<dbReference type="RefSeq" id="WP_375523795.1">
    <property type="nucleotide sequence ID" value="NZ_JBHILM010000003.1"/>
</dbReference>
<reference evidence="7 8" key="1">
    <citation type="submission" date="2024-09" db="EMBL/GenBank/DDBJ databases">
        <authorList>
            <person name="Ruan L."/>
        </authorList>
    </citation>
    <scope>NUCLEOTIDE SEQUENCE [LARGE SCALE GENOMIC DNA]</scope>
    <source>
        <strain evidence="7 8">D33</strain>
    </source>
</reference>
<dbReference type="InterPro" id="IPR024083">
    <property type="entry name" value="Fumarase/histidase_N"/>
</dbReference>
<keyword evidence="5 7" id="KW-0456">Lyase</keyword>
<evidence type="ECO:0000256" key="3">
    <source>
        <dbReference type="ARBA" id="ARBA00022571"/>
    </source>
</evidence>
<dbReference type="PANTHER" id="PTHR43814">
    <property type="entry name" value="ARGININOSUCCINATE LYASE"/>
    <property type="match status" value="1"/>
</dbReference>
<keyword evidence="8" id="KW-1185">Reference proteome</keyword>
<evidence type="ECO:0000313" key="7">
    <source>
        <dbReference type="EMBL" id="MFB5679961.1"/>
    </source>
</evidence>
<dbReference type="Gene3D" id="1.20.200.10">
    <property type="entry name" value="Fumarase/aspartase (Central domain)"/>
    <property type="match status" value="1"/>
</dbReference>
<dbReference type="Pfam" id="PF00206">
    <property type="entry name" value="Lyase_1"/>
    <property type="match status" value="1"/>
</dbReference>